<proteinExistence type="predicted"/>
<name>A0A6J6UK25_9ZZZZ</name>
<accession>A0A6J6UK25</accession>
<organism evidence="2">
    <name type="scientific">freshwater metagenome</name>
    <dbReference type="NCBI Taxonomy" id="449393"/>
    <lineage>
        <taxon>unclassified sequences</taxon>
        <taxon>metagenomes</taxon>
        <taxon>ecological metagenomes</taxon>
    </lineage>
</organism>
<dbReference type="EMBL" id="CAEZZO010000003">
    <property type="protein sequence ID" value="CAB4760210.1"/>
    <property type="molecule type" value="Genomic_DNA"/>
</dbReference>
<feature type="compositionally biased region" description="Polar residues" evidence="1">
    <location>
        <begin position="37"/>
        <end position="56"/>
    </location>
</feature>
<dbReference type="AlphaFoldDB" id="A0A6J6UK25"/>
<protein>
    <submittedName>
        <fullName evidence="2">Unannotated protein</fullName>
    </submittedName>
</protein>
<evidence type="ECO:0000256" key="1">
    <source>
        <dbReference type="SAM" id="MobiDB-lite"/>
    </source>
</evidence>
<reference evidence="2" key="1">
    <citation type="submission" date="2020-05" db="EMBL/GenBank/DDBJ databases">
        <authorList>
            <person name="Chiriac C."/>
            <person name="Salcher M."/>
            <person name="Ghai R."/>
            <person name="Kavagutti S V."/>
        </authorList>
    </citation>
    <scope>NUCLEOTIDE SEQUENCE</scope>
</reference>
<evidence type="ECO:0000313" key="2">
    <source>
        <dbReference type="EMBL" id="CAB4760210.1"/>
    </source>
</evidence>
<sequence>MLLISSSSIIRPASMSTKNILPGCSLPLRIIFSGGKSRTPTSLDKTTSPSFVTQNLDGRKPFLSKTAPTCLPSVKVTQAGPSHGSINAEWNA</sequence>
<feature type="region of interest" description="Disordered" evidence="1">
    <location>
        <begin position="37"/>
        <end position="57"/>
    </location>
</feature>
<gene>
    <name evidence="2" type="ORF">UFOPK2886_00055</name>
</gene>